<dbReference type="EMBL" id="BBRZ01000019">
    <property type="protein sequence ID" value="GAM55807.1"/>
    <property type="molecule type" value="Genomic_DNA"/>
</dbReference>
<dbReference type="InterPro" id="IPR012341">
    <property type="entry name" value="6hp_glycosidase-like_sf"/>
</dbReference>
<proteinExistence type="predicted"/>
<dbReference type="GO" id="GO:0005975">
    <property type="term" value="P:carbohydrate metabolic process"/>
    <property type="evidence" value="ECO:0007669"/>
    <property type="project" value="InterPro"/>
</dbReference>
<dbReference type="SUPFAM" id="SSF48208">
    <property type="entry name" value="Six-hairpin glycosidases"/>
    <property type="match status" value="1"/>
</dbReference>
<gene>
    <name evidence="1" type="ORF">JCM19231_3888</name>
</gene>
<reference evidence="1 2" key="1">
    <citation type="submission" date="2015-01" db="EMBL/GenBank/DDBJ databases">
        <title>Vibrio sp. C1 JCM 19231 whole genome shotgun sequence.</title>
        <authorList>
            <person name="Sawabe T."/>
            <person name="Meirelles P."/>
            <person name="Feng G."/>
            <person name="Sayaka M."/>
            <person name="Hattori M."/>
            <person name="Ohkuma M."/>
        </authorList>
    </citation>
    <scope>NUCLEOTIDE SEQUENCE [LARGE SCALE GENOMIC DNA]</scope>
    <source>
        <strain evidence="2">JCM 19231</strain>
    </source>
</reference>
<sequence length="598" mass="67957">MTFIQKNHDLDLPDWGPYSKNFVGVAHVANKERGLRFDLAVMPGYFRRQMVVPSEKWESGVHTWEAAPNLEYYSYRYEIAWKDEVYCDMSVSESGDECRLIRCDYHNNTDVTQNLNLHLAANLNYPMTPTNMGYHDVPMDLVEAVLPIGAMIIDAVDYDELQFEKTLPSHSNVESGFKRGEIRGSNLVNASGVACDFAASVGDWVRYNIKPDSEQGFDDAILVVRYCAKQTAQFKVTGDVDAELILDATGNDFKLAELPLGPVPQPGIQLTLTSMTEQGVVLDSLVVVEKSLVGEVRFQPQVDNYTPEIVRVGEHGVVLKYKDSDSYYGIAWKHDTCWVRQILGSDLERSLRLFVPNTYMEMIEGDGKGHYLNPFISRIGVDSHSSKVVYCQVSSGDKDKVLADIKQFVESSEERLERIYETARAKRVQQPTLPSGETYQFSQQRMAATEILNMVYPVYTRRQYIKHNAPGKWWDCLYTWDSGFIGMALLNYDVERAKQTLETYLVPEGDSHAAYINFGSPIPTQIYLLQEIYNQTSDLDYLKKVYGSAKQYYMYLAGHAPGSTTNNMQSNLIRTWIFSGKPVAGMIIRPRNTPWVER</sequence>
<dbReference type="Proteomes" id="UP000031671">
    <property type="component" value="Unassembled WGS sequence"/>
</dbReference>
<comment type="caution">
    <text evidence="1">The sequence shown here is derived from an EMBL/GenBank/DDBJ whole genome shotgun (WGS) entry which is preliminary data.</text>
</comment>
<dbReference type="Gene3D" id="1.50.10.10">
    <property type="match status" value="1"/>
</dbReference>
<evidence type="ECO:0000313" key="2">
    <source>
        <dbReference type="Proteomes" id="UP000031671"/>
    </source>
</evidence>
<accession>A0A0B8NU54</accession>
<name>A0A0B8NU54_9VIBR</name>
<protein>
    <submittedName>
        <fullName evidence="1">Uncharacterized protein</fullName>
    </submittedName>
</protein>
<dbReference type="AlphaFoldDB" id="A0A0B8NU54"/>
<keyword evidence="2" id="KW-1185">Reference proteome</keyword>
<evidence type="ECO:0000313" key="1">
    <source>
        <dbReference type="EMBL" id="GAM55807.1"/>
    </source>
</evidence>
<organism evidence="1 2">
    <name type="scientific">Vibrio ishigakensis</name>
    <dbReference type="NCBI Taxonomy" id="1481914"/>
    <lineage>
        <taxon>Bacteria</taxon>
        <taxon>Pseudomonadati</taxon>
        <taxon>Pseudomonadota</taxon>
        <taxon>Gammaproteobacteria</taxon>
        <taxon>Vibrionales</taxon>
        <taxon>Vibrionaceae</taxon>
        <taxon>Vibrio</taxon>
    </lineage>
</organism>
<reference evidence="1 2" key="2">
    <citation type="submission" date="2015-01" db="EMBL/GenBank/DDBJ databases">
        <authorList>
            <consortium name="NBRP consortium"/>
            <person name="Sawabe T."/>
            <person name="Meirelles P."/>
            <person name="Feng G."/>
            <person name="Sayaka M."/>
            <person name="Hattori M."/>
            <person name="Ohkuma M."/>
        </authorList>
    </citation>
    <scope>NUCLEOTIDE SEQUENCE [LARGE SCALE GENOMIC DNA]</scope>
    <source>
        <strain evidence="2">JCM 19231</strain>
    </source>
</reference>
<dbReference type="InterPro" id="IPR008928">
    <property type="entry name" value="6-hairpin_glycosidase_sf"/>
</dbReference>